<name>A0AAV1I199_9CHLO</name>
<dbReference type="EMBL" id="CAUYUE010000004">
    <property type="protein sequence ID" value="CAK0771179.1"/>
    <property type="molecule type" value="Genomic_DNA"/>
</dbReference>
<dbReference type="Proteomes" id="UP001314263">
    <property type="component" value="Unassembled WGS sequence"/>
</dbReference>
<accession>A0AAV1I199</accession>
<evidence type="ECO:0000313" key="2">
    <source>
        <dbReference type="EMBL" id="CAK0771179.1"/>
    </source>
</evidence>
<protein>
    <submittedName>
        <fullName evidence="2">Uncharacterized protein</fullName>
    </submittedName>
</protein>
<reference evidence="2 3" key="1">
    <citation type="submission" date="2023-10" db="EMBL/GenBank/DDBJ databases">
        <authorList>
            <person name="Maclean D."/>
            <person name="Macfadyen A."/>
        </authorList>
    </citation>
    <scope>NUCLEOTIDE SEQUENCE [LARGE SCALE GENOMIC DNA]</scope>
</reference>
<evidence type="ECO:0000256" key="1">
    <source>
        <dbReference type="SAM" id="MobiDB-lite"/>
    </source>
</evidence>
<proteinExistence type="predicted"/>
<gene>
    <name evidence="2" type="ORF">CVIRNUC_003841</name>
</gene>
<sequence>MWSCIIGAVGIAIPVVVPPIRESFSKGRKINPPPVSQLIKGATSKSSQEVQAAP</sequence>
<evidence type="ECO:0000313" key="3">
    <source>
        <dbReference type="Proteomes" id="UP001314263"/>
    </source>
</evidence>
<feature type="compositionally biased region" description="Polar residues" evidence="1">
    <location>
        <begin position="43"/>
        <end position="54"/>
    </location>
</feature>
<feature type="region of interest" description="Disordered" evidence="1">
    <location>
        <begin position="24"/>
        <end position="54"/>
    </location>
</feature>
<keyword evidence="3" id="KW-1185">Reference proteome</keyword>
<comment type="caution">
    <text evidence="2">The sequence shown here is derived from an EMBL/GenBank/DDBJ whole genome shotgun (WGS) entry which is preliminary data.</text>
</comment>
<dbReference type="AlphaFoldDB" id="A0AAV1I199"/>
<organism evidence="2 3">
    <name type="scientific">Coccomyxa viridis</name>
    <dbReference type="NCBI Taxonomy" id="1274662"/>
    <lineage>
        <taxon>Eukaryota</taxon>
        <taxon>Viridiplantae</taxon>
        <taxon>Chlorophyta</taxon>
        <taxon>core chlorophytes</taxon>
        <taxon>Trebouxiophyceae</taxon>
        <taxon>Trebouxiophyceae incertae sedis</taxon>
        <taxon>Coccomyxaceae</taxon>
        <taxon>Coccomyxa</taxon>
    </lineage>
</organism>